<dbReference type="Gene3D" id="2.30.29.30">
    <property type="entry name" value="Pleckstrin-homology domain (PH domain)/Phosphotyrosine-binding domain (PTB)"/>
    <property type="match status" value="1"/>
</dbReference>
<dbReference type="CDD" id="cd13220">
    <property type="entry name" value="PH-GRAM_GRAMDC"/>
    <property type="match status" value="1"/>
</dbReference>
<dbReference type="GO" id="GO:0032934">
    <property type="term" value="F:sterol binding"/>
    <property type="evidence" value="ECO:0007669"/>
    <property type="project" value="TreeGrafter"/>
</dbReference>
<keyword evidence="10" id="KW-1185">Reference proteome</keyword>
<dbReference type="PANTHER" id="PTHR23319">
    <property type="entry name" value="GRAM DOMAIN CONTAINING 1B, ISOFORM E"/>
    <property type="match status" value="1"/>
</dbReference>
<dbReference type="OrthoDB" id="2162691at2759"/>
<evidence type="ECO:0000256" key="4">
    <source>
        <dbReference type="ARBA" id="ARBA00022989"/>
    </source>
</evidence>
<proteinExistence type="inferred from homology"/>
<dbReference type="SMART" id="SM00568">
    <property type="entry name" value="GRAM"/>
    <property type="match status" value="1"/>
</dbReference>
<feature type="region of interest" description="Disordered" evidence="6">
    <location>
        <begin position="809"/>
        <end position="844"/>
    </location>
</feature>
<dbReference type="InterPro" id="IPR031968">
    <property type="entry name" value="VASt"/>
</dbReference>
<dbReference type="GO" id="GO:0032366">
    <property type="term" value="P:intracellular sterol transport"/>
    <property type="evidence" value="ECO:0007669"/>
    <property type="project" value="TreeGrafter"/>
</dbReference>
<sequence length="983" mass="106209">MAPNFFSKLVKPGDRRSGDISRDRSPARPHSKSLSAADSDSSSFHSPGLLDGDQSRYSDDGHPNVNIVPPSPAGHAFAFPSDDHLPDGQGHQRFKTDSGLGLGNGPSPPRRSDGGVERRAVSLNVGVGQSPLLQQQLDDALPTPTPESMKAASSSNNLRGSADDSQFSTPNSPESSPDSNGNLPRTPSKSSMRSHPRSMTDSALGLDLKDIQASNASTFSRDESVMQTIVESPTAFRTEFIPHGTINVPMSASASAGSNFLSPHRRADTDAASIRSTSTSGKKRRPWKRGSNPSSPKSPPSNLPSLPSQISVTSSGSSKRDRKQTGLAGALAATGMALANPGTPMFPGNSNSLNAYGRTNGGSGFTLMKSASSTSLAKQSEPGSASRTRGASTSSHVSSRPNGARGKKTRSRNTSLGSGETGSDLFDSESDEEGLSGDEEDSDELDLNDEDIPVTGFAVASNKRNADFHEMFQGIPEGDYLIDDYGCALQREILIQGRLYISENHVCFHANIFGWITDLCIPMYDITSLEKKMTAFVIPNAIQINTRTAKYTFASFLSRDTTFDVIYNIWRLARPEDSSMGRPSLDDAVGVNGDVLVEGAAEGGVKKKGRKVTQCACLKAGDHFTETAMDTILPGTPEKIYNLMFASGFVKEFMVQDQKLMDIQISDWTPSPDNPQALFRNMSYIKPLSGGLGPKQTKCELRDETLHCDFDDYVVMLTTTRTPDVPSGNVFSVKTKTCLMWASNVSTRIVVTSQVEWTGRSFIKGIIEKSCIEGQKTYHSELDAAIRKYISEHQSEFIPQGMDAEAAIAEGEEDSESPSSPGGGPGSVATDTSKKRPEPGNQRGLQWAYDTFEGAYKVGKQSAVGAIELLQDAWSQSSTTTVLYFVIVFLVLSNIYSLTIVGKREEVGRRREMRRTTEEREKWVQGVVSALAEELAGRSAATDAPPIIRPSEDWRGEVSEINKVLDALDIRVQGLRESLRDLD</sequence>
<keyword evidence="3 7" id="KW-0812">Transmembrane</keyword>
<dbReference type="InterPro" id="IPR011993">
    <property type="entry name" value="PH-like_dom_sf"/>
</dbReference>
<organism evidence="9 10">
    <name type="scientific">Heliocybe sulcata</name>
    <dbReference type="NCBI Taxonomy" id="5364"/>
    <lineage>
        <taxon>Eukaryota</taxon>
        <taxon>Fungi</taxon>
        <taxon>Dikarya</taxon>
        <taxon>Basidiomycota</taxon>
        <taxon>Agaricomycotina</taxon>
        <taxon>Agaricomycetes</taxon>
        <taxon>Gloeophyllales</taxon>
        <taxon>Gloeophyllaceae</taxon>
        <taxon>Heliocybe</taxon>
    </lineage>
</organism>
<evidence type="ECO:0000256" key="2">
    <source>
        <dbReference type="ARBA" id="ARBA00006582"/>
    </source>
</evidence>
<dbReference type="PROSITE" id="PS51778">
    <property type="entry name" value="VAST"/>
    <property type="match status" value="1"/>
</dbReference>
<dbReference type="PANTHER" id="PTHR23319:SF4">
    <property type="entry name" value="GRAM DOMAIN CONTAINING 1B, ISOFORM E"/>
    <property type="match status" value="1"/>
</dbReference>
<dbReference type="GO" id="GO:0005886">
    <property type="term" value="C:plasma membrane"/>
    <property type="evidence" value="ECO:0007669"/>
    <property type="project" value="TreeGrafter"/>
</dbReference>
<dbReference type="GO" id="GO:0005789">
    <property type="term" value="C:endoplasmic reticulum membrane"/>
    <property type="evidence" value="ECO:0007669"/>
    <property type="project" value="TreeGrafter"/>
</dbReference>
<dbReference type="AlphaFoldDB" id="A0A5C3NGN4"/>
<evidence type="ECO:0000313" key="9">
    <source>
        <dbReference type="EMBL" id="TFK56894.1"/>
    </source>
</evidence>
<dbReference type="InterPro" id="IPR051482">
    <property type="entry name" value="Cholesterol_transport"/>
</dbReference>
<keyword evidence="4 7" id="KW-1133">Transmembrane helix</keyword>
<feature type="domain" description="VASt" evidence="8">
    <location>
        <begin position="623"/>
        <end position="794"/>
    </location>
</feature>
<feature type="compositionally biased region" description="Basic and acidic residues" evidence="6">
    <location>
        <begin position="53"/>
        <end position="62"/>
    </location>
</feature>
<feature type="compositionally biased region" description="Basic and acidic residues" evidence="6">
    <location>
        <begin position="11"/>
        <end position="26"/>
    </location>
</feature>
<feature type="compositionally biased region" description="Basic and acidic residues" evidence="6">
    <location>
        <begin position="110"/>
        <end position="120"/>
    </location>
</feature>
<dbReference type="GO" id="GO:0140268">
    <property type="term" value="C:endoplasmic reticulum-plasma membrane contact site"/>
    <property type="evidence" value="ECO:0007669"/>
    <property type="project" value="TreeGrafter"/>
</dbReference>
<evidence type="ECO:0000259" key="8">
    <source>
        <dbReference type="PROSITE" id="PS51778"/>
    </source>
</evidence>
<feature type="compositionally biased region" description="Polar residues" evidence="6">
    <location>
        <begin position="369"/>
        <end position="382"/>
    </location>
</feature>
<evidence type="ECO:0000256" key="3">
    <source>
        <dbReference type="ARBA" id="ARBA00022692"/>
    </source>
</evidence>
<dbReference type="InterPro" id="IPR004182">
    <property type="entry name" value="GRAM"/>
</dbReference>
<evidence type="ECO:0000256" key="1">
    <source>
        <dbReference type="ARBA" id="ARBA00004167"/>
    </source>
</evidence>
<reference evidence="9 10" key="1">
    <citation type="journal article" date="2019" name="Nat. Ecol. Evol.">
        <title>Megaphylogeny resolves global patterns of mushroom evolution.</title>
        <authorList>
            <person name="Varga T."/>
            <person name="Krizsan K."/>
            <person name="Foldi C."/>
            <person name="Dima B."/>
            <person name="Sanchez-Garcia M."/>
            <person name="Sanchez-Ramirez S."/>
            <person name="Szollosi G.J."/>
            <person name="Szarkandi J.G."/>
            <person name="Papp V."/>
            <person name="Albert L."/>
            <person name="Andreopoulos W."/>
            <person name="Angelini C."/>
            <person name="Antonin V."/>
            <person name="Barry K.W."/>
            <person name="Bougher N.L."/>
            <person name="Buchanan P."/>
            <person name="Buyck B."/>
            <person name="Bense V."/>
            <person name="Catcheside P."/>
            <person name="Chovatia M."/>
            <person name="Cooper J."/>
            <person name="Damon W."/>
            <person name="Desjardin D."/>
            <person name="Finy P."/>
            <person name="Geml J."/>
            <person name="Haridas S."/>
            <person name="Hughes K."/>
            <person name="Justo A."/>
            <person name="Karasinski D."/>
            <person name="Kautmanova I."/>
            <person name="Kiss B."/>
            <person name="Kocsube S."/>
            <person name="Kotiranta H."/>
            <person name="LaButti K.M."/>
            <person name="Lechner B.E."/>
            <person name="Liimatainen K."/>
            <person name="Lipzen A."/>
            <person name="Lukacs Z."/>
            <person name="Mihaltcheva S."/>
            <person name="Morgado L.N."/>
            <person name="Niskanen T."/>
            <person name="Noordeloos M.E."/>
            <person name="Ohm R.A."/>
            <person name="Ortiz-Santana B."/>
            <person name="Ovrebo C."/>
            <person name="Racz N."/>
            <person name="Riley R."/>
            <person name="Savchenko A."/>
            <person name="Shiryaev A."/>
            <person name="Soop K."/>
            <person name="Spirin V."/>
            <person name="Szebenyi C."/>
            <person name="Tomsovsky M."/>
            <person name="Tulloss R.E."/>
            <person name="Uehling J."/>
            <person name="Grigoriev I.V."/>
            <person name="Vagvolgyi C."/>
            <person name="Papp T."/>
            <person name="Martin F.M."/>
            <person name="Miettinen O."/>
            <person name="Hibbett D.S."/>
            <person name="Nagy L.G."/>
        </authorList>
    </citation>
    <scope>NUCLEOTIDE SEQUENCE [LARGE SCALE GENOMIC DNA]</scope>
    <source>
        <strain evidence="9 10">OMC1185</strain>
    </source>
</reference>
<evidence type="ECO:0000256" key="7">
    <source>
        <dbReference type="SAM" id="Phobius"/>
    </source>
</evidence>
<feature type="region of interest" description="Disordered" evidence="6">
    <location>
        <begin position="253"/>
        <end position="326"/>
    </location>
</feature>
<accession>A0A5C3NGN4</accession>
<feature type="compositionally biased region" description="Acidic residues" evidence="6">
    <location>
        <begin position="426"/>
        <end position="449"/>
    </location>
</feature>
<feature type="compositionally biased region" description="Polar residues" evidence="6">
    <location>
        <begin position="151"/>
        <end position="201"/>
    </location>
</feature>
<dbReference type="Proteomes" id="UP000305948">
    <property type="component" value="Unassembled WGS sequence"/>
</dbReference>
<feature type="compositionally biased region" description="Low complexity" evidence="6">
    <location>
        <begin position="383"/>
        <end position="395"/>
    </location>
</feature>
<dbReference type="GO" id="GO:0005739">
    <property type="term" value="C:mitochondrion"/>
    <property type="evidence" value="ECO:0007669"/>
    <property type="project" value="TreeGrafter"/>
</dbReference>
<evidence type="ECO:0000313" key="10">
    <source>
        <dbReference type="Proteomes" id="UP000305948"/>
    </source>
</evidence>
<comment type="subcellular location">
    <subcellularLocation>
        <location evidence="1">Membrane</location>
        <topology evidence="1">Single-pass membrane protein</topology>
    </subcellularLocation>
</comment>
<comment type="similarity">
    <text evidence="2">Belongs to the YSP2 family.</text>
</comment>
<feature type="region of interest" description="Disordered" evidence="6">
    <location>
        <begin position="367"/>
        <end position="449"/>
    </location>
</feature>
<dbReference type="STRING" id="5364.A0A5C3NGN4"/>
<feature type="region of interest" description="Disordered" evidence="6">
    <location>
        <begin position="1"/>
        <end position="208"/>
    </location>
</feature>
<evidence type="ECO:0000256" key="5">
    <source>
        <dbReference type="ARBA" id="ARBA00023136"/>
    </source>
</evidence>
<dbReference type="EMBL" id="ML213503">
    <property type="protein sequence ID" value="TFK56894.1"/>
    <property type="molecule type" value="Genomic_DNA"/>
</dbReference>
<dbReference type="Pfam" id="PF02893">
    <property type="entry name" value="GRAM"/>
    <property type="match status" value="1"/>
</dbReference>
<feature type="compositionally biased region" description="Low complexity" evidence="6">
    <location>
        <begin position="32"/>
        <end position="46"/>
    </location>
</feature>
<feature type="transmembrane region" description="Helical" evidence="7">
    <location>
        <begin position="882"/>
        <end position="901"/>
    </location>
</feature>
<dbReference type="Pfam" id="PF16016">
    <property type="entry name" value="VASt"/>
    <property type="match status" value="1"/>
</dbReference>
<dbReference type="GO" id="GO:0120015">
    <property type="term" value="F:sterol transfer activity"/>
    <property type="evidence" value="ECO:0007669"/>
    <property type="project" value="TreeGrafter"/>
</dbReference>
<name>A0A5C3NGN4_9AGAM</name>
<keyword evidence="5 7" id="KW-0472">Membrane</keyword>
<evidence type="ECO:0000256" key="6">
    <source>
        <dbReference type="SAM" id="MobiDB-lite"/>
    </source>
</evidence>
<protein>
    <recommendedName>
        <fullName evidence="8">VASt domain-containing protein</fullName>
    </recommendedName>
</protein>
<gene>
    <name evidence="9" type="ORF">OE88DRAFT_1650390</name>
</gene>
<dbReference type="GO" id="GO:0032541">
    <property type="term" value="C:cortical endoplasmic reticulum"/>
    <property type="evidence" value="ECO:0007669"/>
    <property type="project" value="TreeGrafter"/>
</dbReference>